<name>A0ABU6JGI1_9BURK</name>
<dbReference type="Proteomes" id="UP001352263">
    <property type="component" value="Unassembled WGS sequence"/>
</dbReference>
<dbReference type="EMBL" id="JAWIIV010000036">
    <property type="protein sequence ID" value="MEC4722764.1"/>
    <property type="molecule type" value="Genomic_DNA"/>
</dbReference>
<accession>A0ABU6JGI1</accession>
<protein>
    <submittedName>
        <fullName evidence="3">DNA-binding protein</fullName>
    </submittedName>
</protein>
<gene>
    <name evidence="3" type="ORF">RY831_26745</name>
</gene>
<proteinExistence type="predicted"/>
<keyword evidence="3" id="KW-0238">DNA-binding</keyword>
<dbReference type="RefSeq" id="WP_326509423.1">
    <property type="nucleotide sequence ID" value="NZ_JAWIIV010000036.1"/>
</dbReference>
<organism evidence="3 4">
    <name type="scientific">Noviherbaspirillum album</name>
    <dbReference type="NCBI Taxonomy" id="3080276"/>
    <lineage>
        <taxon>Bacteria</taxon>
        <taxon>Pseudomonadati</taxon>
        <taxon>Pseudomonadota</taxon>
        <taxon>Betaproteobacteria</taxon>
        <taxon>Burkholderiales</taxon>
        <taxon>Oxalobacteraceae</taxon>
        <taxon>Noviherbaspirillum</taxon>
    </lineage>
</organism>
<reference evidence="3 4" key="1">
    <citation type="submission" date="2023-10" db="EMBL/GenBank/DDBJ databases">
        <title>Noviherbaspirillum sp. CPCC 100848 genome assembly.</title>
        <authorList>
            <person name="Li X.Y."/>
            <person name="Fang X.M."/>
        </authorList>
    </citation>
    <scope>NUCLEOTIDE SEQUENCE [LARGE SCALE GENOMIC DNA]</scope>
    <source>
        <strain evidence="3 4">CPCC 100848</strain>
    </source>
</reference>
<evidence type="ECO:0000313" key="4">
    <source>
        <dbReference type="Proteomes" id="UP001352263"/>
    </source>
</evidence>
<evidence type="ECO:0000313" key="3">
    <source>
        <dbReference type="EMBL" id="MEC4722764.1"/>
    </source>
</evidence>
<feature type="region of interest" description="Disordered" evidence="1">
    <location>
        <begin position="163"/>
        <end position="204"/>
    </location>
</feature>
<evidence type="ECO:0000259" key="2">
    <source>
        <dbReference type="Pfam" id="PF11740"/>
    </source>
</evidence>
<comment type="caution">
    <text evidence="3">The sequence shown here is derived from an EMBL/GenBank/DDBJ whole genome shotgun (WGS) entry which is preliminary data.</text>
</comment>
<feature type="domain" description="KfrA N-terminal DNA-binding" evidence="2">
    <location>
        <begin position="8"/>
        <end position="115"/>
    </location>
</feature>
<sequence>MGRSGLYKTDVKHARELLLAQGKHPSVDAVRIALGNTGSKTTIHKYLRELQEEEGVDPKSSISEVLQDLVERLAGQLQAEANEKLEAATAKHQEQVRGQAELIATLRAEVTAVNERLAQAIHALEQEQGAHASTREAFQDLTVKHRAAEQRIVGLEERVYENEQHRQSLEQKHEHARQSLEHYRSSVKEQREQDQRRHEQQVQQMQAEMRQLQQSMVVRQEEVTRLNQEGVRLVADLSHTRKSLHDEQANSRQLSQRLEALQEADQRARVLEVQLAEKTVLSDRLTEQLATATAQAEAFSRQVRELELSLATTQARMEAQQALNEELRSYLKQQNRTEKDEGK</sequence>
<dbReference type="GO" id="GO:0003677">
    <property type="term" value="F:DNA binding"/>
    <property type="evidence" value="ECO:0007669"/>
    <property type="project" value="UniProtKB-KW"/>
</dbReference>
<dbReference type="InterPro" id="IPR021104">
    <property type="entry name" value="KfrA_DNA-bd_N"/>
</dbReference>
<keyword evidence="4" id="KW-1185">Reference proteome</keyword>
<feature type="compositionally biased region" description="Basic and acidic residues" evidence="1">
    <location>
        <begin position="163"/>
        <end position="200"/>
    </location>
</feature>
<dbReference type="Pfam" id="PF11740">
    <property type="entry name" value="KfrA_N"/>
    <property type="match status" value="1"/>
</dbReference>
<evidence type="ECO:0000256" key="1">
    <source>
        <dbReference type="SAM" id="MobiDB-lite"/>
    </source>
</evidence>